<organism evidence="6 7">
    <name type="scientific">Phaeocystidibacter luteus</name>
    <dbReference type="NCBI Taxonomy" id="911197"/>
    <lineage>
        <taxon>Bacteria</taxon>
        <taxon>Pseudomonadati</taxon>
        <taxon>Bacteroidota</taxon>
        <taxon>Flavobacteriia</taxon>
        <taxon>Flavobacteriales</taxon>
        <taxon>Phaeocystidibacteraceae</taxon>
        <taxon>Phaeocystidibacter</taxon>
    </lineage>
</organism>
<dbReference type="InterPro" id="IPR018062">
    <property type="entry name" value="HTH_AraC-typ_CS"/>
</dbReference>
<dbReference type="GO" id="GO:0043565">
    <property type="term" value="F:sequence-specific DNA binding"/>
    <property type="evidence" value="ECO:0007669"/>
    <property type="project" value="InterPro"/>
</dbReference>
<comment type="caution">
    <text evidence="6">The sequence shown here is derived from an EMBL/GenBank/DDBJ whole genome shotgun (WGS) entry which is preliminary data.</text>
</comment>
<dbReference type="PANTHER" id="PTHR43280:SF29">
    <property type="entry name" value="ARAC-FAMILY TRANSCRIPTIONAL REGULATOR"/>
    <property type="match status" value="1"/>
</dbReference>
<sequence length="378" mass="43480">MILGSRRNYAAGKWLALLLLLCIFYISPHMFGYAGWYGDGSTRAFLFFVPFMQVFLIGPVVFFYTKALLNHQFKLQKSDRLHFIPAVLYGLYSLIVFVTDVFVMDDYYFYADGRDKDLADWYQVTGLLSMIAYLILSLRHYSVYKTRINEEVSYADSILFKWVRNFMLAFLCLLVLRILFFIFNPDWGQFGSQFWYYFAFSLVFTYVAIAGYSNVVQFITMSESGIRVYNVFHDEISPAADIETGAANASNIDQPTKIDSARNDLDTLKEQLSNEMKESKLYQNPRLTLTDVAESLNTTTKSVSEVVNQGFGMNFNDYVNAYRVEAVKAKLEAQEHLNHTLLGIAIDCGFNSKATFNRAFKKHCGISPMEFLNRTNKN</sequence>
<proteinExistence type="predicted"/>
<dbReference type="EMBL" id="WBVO01000011">
    <property type="protein sequence ID" value="KAB2807385.1"/>
    <property type="molecule type" value="Genomic_DNA"/>
</dbReference>
<feature type="transmembrane region" description="Helical" evidence="4">
    <location>
        <begin position="194"/>
        <end position="212"/>
    </location>
</feature>
<dbReference type="SUPFAM" id="SSF46689">
    <property type="entry name" value="Homeodomain-like"/>
    <property type="match status" value="1"/>
</dbReference>
<keyword evidence="2" id="KW-0238">DNA-binding</keyword>
<evidence type="ECO:0000256" key="3">
    <source>
        <dbReference type="ARBA" id="ARBA00023163"/>
    </source>
</evidence>
<dbReference type="AlphaFoldDB" id="A0A6N6RFR8"/>
<feature type="transmembrane region" description="Helical" evidence="4">
    <location>
        <begin position="121"/>
        <end position="141"/>
    </location>
</feature>
<dbReference type="SMART" id="SM00342">
    <property type="entry name" value="HTH_ARAC"/>
    <property type="match status" value="1"/>
</dbReference>
<evidence type="ECO:0000256" key="1">
    <source>
        <dbReference type="ARBA" id="ARBA00023015"/>
    </source>
</evidence>
<dbReference type="Pfam" id="PF12833">
    <property type="entry name" value="HTH_18"/>
    <property type="match status" value="1"/>
</dbReference>
<feature type="transmembrane region" description="Helical" evidence="4">
    <location>
        <begin position="162"/>
        <end position="182"/>
    </location>
</feature>
<dbReference type="OrthoDB" id="6283866at2"/>
<dbReference type="InterPro" id="IPR018060">
    <property type="entry name" value="HTH_AraC"/>
</dbReference>
<feature type="transmembrane region" description="Helical" evidence="4">
    <location>
        <begin position="44"/>
        <end position="65"/>
    </location>
</feature>
<dbReference type="Proteomes" id="UP000468650">
    <property type="component" value="Unassembled WGS sequence"/>
</dbReference>
<evidence type="ECO:0000313" key="6">
    <source>
        <dbReference type="EMBL" id="KAB2807385.1"/>
    </source>
</evidence>
<keyword evidence="4" id="KW-0472">Membrane</keyword>
<gene>
    <name evidence="6" type="ORF">F8C67_12290</name>
</gene>
<evidence type="ECO:0000256" key="2">
    <source>
        <dbReference type="ARBA" id="ARBA00023125"/>
    </source>
</evidence>
<keyword evidence="4" id="KW-0812">Transmembrane</keyword>
<evidence type="ECO:0000256" key="4">
    <source>
        <dbReference type="SAM" id="Phobius"/>
    </source>
</evidence>
<dbReference type="Gene3D" id="1.10.10.60">
    <property type="entry name" value="Homeodomain-like"/>
    <property type="match status" value="2"/>
</dbReference>
<keyword evidence="3" id="KW-0804">Transcription</keyword>
<dbReference type="GO" id="GO:0003700">
    <property type="term" value="F:DNA-binding transcription factor activity"/>
    <property type="evidence" value="ECO:0007669"/>
    <property type="project" value="InterPro"/>
</dbReference>
<name>A0A6N6RFR8_9FLAO</name>
<keyword evidence="1" id="KW-0805">Transcription regulation</keyword>
<accession>A0A6N6RFR8</accession>
<dbReference type="PANTHER" id="PTHR43280">
    <property type="entry name" value="ARAC-FAMILY TRANSCRIPTIONAL REGULATOR"/>
    <property type="match status" value="1"/>
</dbReference>
<dbReference type="InterPro" id="IPR009057">
    <property type="entry name" value="Homeodomain-like_sf"/>
</dbReference>
<keyword evidence="7" id="KW-1185">Reference proteome</keyword>
<feature type="domain" description="HTH araC/xylS-type" evidence="5">
    <location>
        <begin position="266"/>
        <end position="374"/>
    </location>
</feature>
<feature type="transmembrane region" description="Helical" evidence="4">
    <location>
        <begin position="12"/>
        <end position="32"/>
    </location>
</feature>
<evidence type="ECO:0000313" key="7">
    <source>
        <dbReference type="Proteomes" id="UP000468650"/>
    </source>
</evidence>
<evidence type="ECO:0000259" key="5">
    <source>
        <dbReference type="PROSITE" id="PS01124"/>
    </source>
</evidence>
<dbReference type="PROSITE" id="PS00041">
    <property type="entry name" value="HTH_ARAC_FAMILY_1"/>
    <property type="match status" value="1"/>
</dbReference>
<protein>
    <submittedName>
        <fullName evidence="6">AraC family transcriptional regulator</fullName>
    </submittedName>
</protein>
<keyword evidence="4" id="KW-1133">Transmembrane helix</keyword>
<dbReference type="PROSITE" id="PS01124">
    <property type="entry name" value="HTH_ARAC_FAMILY_2"/>
    <property type="match status" value="1"/>
</dbReference>
<feature type="transmembrane region" description="Helical" evidence="4">
    <location>
        <begin position="86"/>
        <end position="109"/>
    </location>
</feature>
<reference evidence="6 7" key="1">
    <citation type="submission" date="2019-09" db="EMBL/GenBank/DDBJ databases">
        <title>Genomes of family Cryomorphaceae.</title>
        <authorList>
            <person name="Bowman J.P."/>
        </authorList>
    </citation>
    <scope>NUCLEOTIDE SEQUENCE [LARGE SCALE GENOMIC DNA]</scope>
    <source>
        <strain evidence="6 7">LMG 25704</strain>
    </source>
</reference>